<keyword evidence="1" id="KW-1133">Transmembrane helix</keyword>
<accession>A0ABZ2KD69</accession>
<keyword evidence="1" id="KW-0472">Membrane</keyword>
<evidence type="ECO:0000256" key="1">
    <source>
        <dbReference type="SAM" id="Phobius"/>
    </source>
</evidence>
<feature type="transmembrane region" description="Helical" evidence="1">
    <location>
        <begin position="71"/>
        <end position="89"/>
    </location>
</feature>
<evidence type="ECO:0000313" key="2">
    <source>
        <dbReference type="EMBL" id="WXA96034.1"/>
    </source>
</evidence>
<evidence type="ECO:0000313" key="3">
    <source>
        <dbReference type="Proteomes" id="UP001379533"/>
    </source>
</evidence>
<organism evidence="2 3">
    <name type="scientific">Pendulispora brunnea</name>
    <dbReference type="NCBI Taxonomy" id="2905690"/>
    <lineage>
        <taxon>Bacteria</taxon>
        <taxon>Pseudomonadati</taxon>
        <taxon>Myxococcota</taxon>
        <taxon>Myxococcia</taxon>
        <taxon>Myxococcales</taxon>
        <taxon>Sorangiineae</taxon>
        <taxon>Pendulisporaceae</taxon>
        <taxon>Pendulispora</taxon>
    </lineage>
</organism>
<protein>
    <submittedName>
        <fullName evidence="2">Uncharacterized protein</fullName>
    </submittedName>
</protein>
<reference evidence="2 3" key="1">
    <citation type="submission" date="2021-12" db="EMBL/GenBank/DDBJ databases">
        <title>Discovery of the Pendulisporaceae a myxobacterial family with distinct sporulation behavior and unique specialized metabolism.</title>
        <authorList>
            <person name="Garcia R."/>
            <person name="Popoff A."/>
            <person name="Bader C.D."/>
            <person name="Loehr J."/>
            <person name="Walesch S."/>
            <person name="Walt C."/>
            <person name="Boldt J."/>
            <person name="Bunk B."/>
            <person name="Haeckl F.J.F.P.J."/>
            <person name="Gunesch A.P."/>
            <person name="Birkelbach J."/>
            <person name="Nuebel U."/>
            <person name="Pietschmann T."/>
            <person name="Bach T."/>
            <person name="Mueller R."/>
        </authorList>
    </citation>
    <scope>NUCLEOTIDE SEQUENCE [LARGE SCALE GENOMIC DNA]</scope>
    <source>
        <strain evidence="2 3">MSr12523</strain>
    </source>
</reference>
<feature type="transmembrane region" description="Helical" evidence="1">
    <location>
        <begin position="6"/>
        <end position="27"/>
    </location>
</feature>
<feature type="transmembrane region" description="Helical" evidence="1">
    <location>
        <begin position="47"/>
        <end position="65"/>
    </location>
</feature>
<sequence length="108" mass="12699">MTPNTIALRCLIPLYNLYWSFIVNRAACQRIDQLRARRRLPRTAPRILAILCPLIEVIRHILPFFMRLSRASWFILATVLPLLWIAYMFRAERALAEAHSAKKPRRVS</sequence>
<keyword evidence="3" id="KW-1185">Reference proteome</keyword>
<dbReference type="Proteomes" id="UP001379533">
    <property type="component" value="Chromosome"/>
</dbReference>
<dbReference type="EMBL" id="CP089982">
    <property type="protein sequence ID" value="WXA96034.1"/>
    <property type="molecule type" value="Genomic_DNA"/>
</dbReference>
<dbReference type="RefSeq" id="WP_394846647.1">
    <property type="nucleotide sequence ID" value="NZ_CP089982.1"/>
</dbReference>
<keyword evidence="1" id="KW-0812">Transmembrane</keyword>
<name>A0ABZ2KD69_9BACT</name>
<proteinExistence type="predicted"/>
<gene>
    <name evidence="2" type="ORF">LZC95_04170</name>
</gene>